<evidence type="ECO:0000256" key="1">
    <source>
        <dbReference type="ARBA" id="ARBA00022448"/>
    </source>
</evidence>
<dbReference type="InterPro" id="IPR014830">
    <property type="entry name" value="Glycolipid_transfer_prot_dom"/>
</dbReference>
<dbReference type="InterPro" id="IPR036497">
    <property type="entry name" value="GLTP_sf"/>
</dbReference>
<feature type="region of interest" description="Disordered" evidence="2">
    <location>
        <begin position="237"/>
        <end position="294"/>
    </location>
</feature>
<evidence type="ECO:0000313" key="5">
    <source>
        <dbReference type="EMBL" id="BAM81448.1"/>
    </source>
</evidence>
<feature type="transmembrane region" description="Helical" evidence="3">
    <location>
        <begin position="196"/>
        <end position="218"/>
    </location>
</feature>
<feature type="compositionally biased region" description="Basic and acidic residues" evidence="2">
    <location>
        <begin position="382"/>
        <end position="402"/>
    </location>
</feature>
<dbReference type="PANTHER" id="PTHR10219">
    <property type="entry name" value="GLYCOLIPID TRANSFER PROTEIN-RELATED"/>
    <property type="match status" value="1"/>
</dbReference>
<feature type="domain" description="Glycolipid transfer protein" evidence="4">
    <location>
        <begin position="495"/>
        <end position="634"/>
    </location>
</feature>
<dbReference type="Gramene" id="CMO068CT">
    <property type="protein sequence ID" value="CMO068CT"/>
    <property type="gene ID" value="CMO068C"/>
</dbReference>
<dbReference type="EMBL" id="AP006497">
    <property type="protein sequence ID" value="BAM81448.1"/>
    <property type="molecule type" value="Genomic_DNA"/>
</dbReference>
<reference evidence="5 6" key="1">
    <citation type="journal article" date="2004" name="Nature">
        <title>Genome sequence of the ultrasmall unicellular red alga Cyanidioschyzon merolae 10D.</title>
        <authorList>
            <person name="Matsuzaki M."/>
            <person name="Misumi O."/>
            <person name="Shin-i T."/>
            <person name="Maruyama S."/>
            <person name="Takahara M."/>
            <person name="Miyagishima S."/>
            <person name="Mori T."/>
            <person name="Nishida K."/>
            <person name="Yagisawa F."/>
            <person name="Nishida K."/>
            <person name="Yoshida Y."/>
            <person name="Nishimura Y."/>
            <person name="Nakao S."/>
            <person name="Kobayashi T."/>
            <person name="Momoyama Y."/>
            <person name="Higashiyama T."/>
            <person name="Minoda A."/>
            <person name="Sano M."/>
            <person name="Nomoto H."/>
            <person name="Oishi K."/>
            <person name="Hayashi H."/>
            <person name="Ohta F."/>
            <person name="Nishizaka S."/>
            <person name="Haga S."/>
            <person name="Miura S."/>
            <person name="Morishita T."/>
            <person name="Kabeya Y."/>
            <person name="Terasawa K."/>
            <person name="Suzuki Y."/>
            <person name="Ishii Y."/>
            <person name="Asakawa S."/>
            <person name="Takano H."/>
            <person name="Ohta N."/>
            <person name="Kuroiwa H."/>
            <person name="Tanaka K."/>
            <person name="Shimizu N."/>
            <person name="Sugano S."/>
            <person name="Sato N."/>
            <person name="Nozaki H."/>
            <person name="Ogasawara N."/>
            <person name="Kohara Y."/>
            <person name="Kuroiwa T."/>
        </authorList>
    </citation>
    <scope>NUCLEOTIDE SEQUENCE [LARGE SCALE GENOMIC DNA]</scope>
    <source>
        <strain evidence="5 6">10D</strain>
    </source>
</reference>
<proteinExistence type="predicted"/>
<dbReference type="GO" id="GO:0005829">
    <property type="term" value="C:cytosol"/>
    <property type="evidence" value="ECO:0007669"/>
    <property type="project" value="TreeGrafter"/>
</dbReference>
<keyword evidence="3" id="KW-0812">Transmembrane</keyword>
<evidence type="ECO:0000259" key="4">
    <source>
        <dbReference type="Pfam" id="PF08718"/>
    </source>
</evidence>
<dbReference type="OrthoDB" id="2478at2759"/>
<feature type="compositionally biased region" description="Low complexity" evidence="2">
    <location>
        <begin position="354"/>
        <end position="372"/>
    </location>
</feature>
<gene>
    <name evidence="5" type="ORF">CYME_CMO068C</name>
</gene>
<protein>
    <submittedName>
        <fullName evidence="5">Similar to glycolipid transfer protein</fullName>
    </submittedName>
</protein>
<name>M1VJG1_CYAM1</name>
<accession>M1VJG1</accession>
<evidence type="ECO:0000256" key="2">
    <source>
        <dbReference type="SAM" id="MobiDB-lite"/>
    </source>
</evidence>
<dbReference type="Proteomes" id="UP000007014">
    <property type="component" value="Chromosome 15"/>
</dbReference>
<dbReference type="RefSeq" id="XP_005537484.1">
    <property type="nucleotide sequence ID" value="XM_005537427.1"/>
</dbReference>
<dbReference type="GO" id="GO:1902387">
    <property type="term" value="F:ceramide 1-phosphate binding"/>
    <property type="evidence" value="ECO:0007669"/>
    <property type="project" value="TreeGrafter"/>
</dbReference>
<reference evidence="5 6" key="2">
    <citation type="journal article" date="2007" name="BMC Biol.">
        <title>A 100%-complete sequence reveals unusually simple genomic features in the hot-spring red alga Cyanidioschyzon merolae.</title>
        <authorList>
            <person name="Nozaki H."/>
            <person name="Takano H."/>
            <person name="Misumi O."/>
            <person name="Terasawa K."/>
            <person name="Matsuzaki M."/>
            <person name="Maruyama S."/>
            <person name="Nishida K."/>
            <person name="Yagisawa F."/>
            <person name="Yoshida Y."/>
            <person name="Fujiwara T."/>
            <person name="Takio S."/>
            <person name="Tamura K."/>
            <person name="Chung S.J."/>
            <person name="Nakamura S."/>
            <person name="Kuroiwa H."/>
            <person name="Tanaka K."/>
            <person name="Sato N."/>
            <person name="Kuroiwa T."/>
        </authorList>
    </citation>
    <scope>NUCLEOTIDE SEQUENCE [LARGE SCALE GENOMIC DNA]</scope>
    <source>
        <strain evidence="5 6">10D</strain>
    </source>
</reference>
<dbReference type="AlphaFoldDB" id="M1VJG1"/>
<feature type="region of interest" description="Disordered" evidence="2">
    <location>
        <begin position="49"/>
        <end position="88"/>
    </location>
</feature>
<dbReference type="Pfam" id="PF08718">
    <property type="entry name" value="GLTP"/>
    <property type="match status" value="1"/>
</dbReference>
<dbReference type="STRING" id="280699.M1VJG1"/>
<keyword evidence="3" id="KW-0472">Membrane</keyword>
<dbReference type="PANTHER" id="PTHR10219:SF25">
    <property type="entry name" value="PLECKSTRIN HOMOLOGY DOMAIN-CONTAINING FAMILY A MEMBER 8"/>
    <property type="match status" value="1"/>
</dbReference>
<dbReference type="SUPFAM" id="SSF110004">
    <property type="entry name" value="Glycolipid transfer protein, GLTP"/>
    <property type="match status" value="1"/>
</dbReference>
<feature type="region of interest" description="Disordered" evidence="2">
    <location>
        <begin position="1"/>
        <end position="28"/>
    </location>
</feature>
<evidence type="ECO:0000256" key="3">
    <source>
        <dbReference type="SAM" id="Phobius"/>
    </source>
</evidence>
<feature type="compositionally biased region" description="Polar residues" evidence="2">
    <location>
        <begin position="239"/>
        <end position="257"/>
    </location>
</feature>
<feature type="region of interest" description="Disordered" evidence="2">
    <location>
        <begin position="354"/>
        <end position="469"/>
    </location>
</feature>
<dbReference type="GO" id="GO:0016020">
    <property type="term" value="C:membrane"/>
    <property type="evidence" value="ECO:0007669"/>
    <property type="project" value="TreeGrafter"/>
</dbReference>
<keyword evidence="3" id="KW-1133">Transmembrane helix</keyword>
<dbReference type="Gene3D" id="1.10.3520.10">
    <property type="entry name" value="Glycolipid transfer protein"/>
    <property type="match status" value="1"/>
</dbReference>
<dbReference type="GO" id="GO:1902388">
    <property type="term" value="F:ceramide 1-phosphate transfer activity"/>
    <property type="evidence" value="ECO:0007669"/>
    <property type="project" value="TreeGrafter"/>
</dbReference>
<dbReference type="KEGG" id="cme:CYME_CMO068C"/>
<evidence type="ECO:0000313" key="6">
    <source>
        <dbReference type="Proteomes" id="UP000007014"/>
    </source>
</evidence>
<dbReference type="GeneID" id="16995833"/>
<sequence length="696" mass="77963">MPQWDKRARQRRSNQSRWRREPWETQEVASPLSWLCLPARVLACFGSPPSEELAESAQPPDDIVPWEDSETADSSSQSSFGGSDEGARQELACRTRAEKVDGNGAGTENDQDEQLSVELDALRRRRSFSATSFHLPAVSRPTAAGSIVDIPSERPQTAQRRERQRIVGKLALVGLGTQLLLLSLKLYRFESLSPAYLVFSVAFFVFSGGLAFLSLHYFKMGRLPPFLDVAAKRREASHNRSCGTSPARSNTDSTMRTLSGAGSAFSTPTADRSPCTPKSRIASRSREYAQSFQEKGDAQVVRTSFDSRSNRRIFSVLGVESSQSFCEQQGCSTRMPSKSRPAAIRIDVTSERTAATSASDDAVSADNIAVSVREPSTLSDADADHTEHGIEKRRGTFREKPGQRGTPGVRAAVAETQRRHVQRATETRSAGAPALPVPDASDQMRAGASLEQRRRSREASSLSDDGTPPEVQIESLRIVESWEKMRITAKKEILAEDFCEGMLSLLSVIDALGPAFRIIKIDIRNHVNGIHRSCTKHNCRTLQRLIDAESNRVSRWLNPSGIGDGTEHVLWMKRAMQFVYMLLYMFLDGIDLDRCVYHAYRMTLRACHPYIVRKVAENLHRFVPTRAGFLRRIHADEDFVLTQMRRFLKAIEPRLDIIVEVFNANQLEPHCRFSCAELRRLAQHCAKYDIDEDMTQ</sequence>
<keyword evidence="6" id="KW-1185">Reference proteome</keyword>
<organism evidence="5 6">
    <name type="scientific">Cyanidioschyzon merolae (strain NIES-3377 / 10D)</name>
    <name type="common">Unicellular red alga</name>
    <dbReference type="NCBI Taxonomy" id="280699"/>
    <lineage>
        <taxon>Eukaryota</taxon>
        <taxon>Rhodophyta</taxon>
        <taxon>Bangiophyceae</taxon>
        <taxon>Cyanidiales</taxon>
        <taxon>Cyanidiaceae</taxon>
        <taxon>Cyanidioschyzon</taxon>
    </lineage>
</organism>
<dbReference type="HOGENOM" id="CLU_396078_0_0_1"/>
<keyword evidence="1" id="KW-0813">Transport</keyword>